<organism evidence="12 13">
    <name type="scientific">Paraburkholderia ferrariae</name>
    <dbReference type="NCBI Taxonomy" id="386056"/>
    <lineage>
        <taxon>Bacteria</taxon>
        <taxon>Pseudomonadati</taxon>
        <taxon>Pseudomonadota</taxon>
        <taxon>Betaproteobacteria</taxon>
        <taxon>Burkholderiales</taxon>
        <taxon>Burkholderiaceae</taxon>
        <taxon>Paraburkholderia</taxon>
    </lineage>
</organism>
<gene>
    <name evidence="12" type="ORF">VSR73_33605</name>
</gene>
<feature type="compositionally biased region" description="Basic and acidic residues" evidence="10">
    <location>
        <begin position="8"/>
        <end position="17"/>
    </location>
</feature>
<evidence type="ECO:0000256" key="5">
    <source>
        <dbReference type="ARBA" id="ARBA00022763"/>
    </source>
</evidence>
<evidence type="ECO:0000313" key="12">
    <source>
        <dbReference type="EMBL" id="MEM5425976.1"/>
    </source>
</evidence>
<dbReference type="NCBIfam" id="TIGR03914">
    <property type="entry name" value="UDG_fam_dom"/>
    <property type="match status" value="1"/>
</dbReference>
<feature type="region of interest" description="Disordered" evidence="10">
    <location>
        <begin position="1"/>
        <end position="34"/>
    </location>
</feature>
<evidence type="ECO:0000313" key="13">
    <source>
        <dbReference type="Proteomes" id="UP001489897"/>
    </source>
</evidence>
<dbReference type="Pfam" id="PF03167">
    <property type="entry name" value="UDG"/>
    <property type="match status" value="1"/>
</dbReference>
<dbReference type="InterPro" id="IPR036895">
    <property type="entry name" value="Uracil-DNA_glycosylase-like_sf"/>
</dbReference>
<accession>A0ABU9S2E8</accession>
<evidence type="ECO:0000256" key="7">
    <source>
        <dbReference type="ARBA" id="ARBA00023004"/>
    </source>
</evidence>
<dbReference type="SMART" id="SM00987">
    <property type="entry name" value="UreE_C"/>
    <property type="match status" value="1"/>
</dbReference>
<evidence type="ECO:0000256" key="10">
    <source>
        <dbReference type="SAM" id="MobiDB-lite"/>
    </source>
</evidence>
<dbReference type="RefSeq" id="WP_083245162.1">
    <property type="nucleotide sequence ID" value="NZ_JAYMRV010000013.1"/>
</dbReference>
<dbReference type="InterPro" id="IPR005273">
    <property type="entry name" value="Ura-DNA_glyco_family4"/>
</dbReference>
<dbReference type="SMART" id="SM00986">
    <property type="entry name" value="UDG"/>
    <property type="match status" value="1"/>
</dbReference>
<evidence type="ECO:0000256" key="2">
    <source>
        <dbReference type="ARBA" id="ARBA00019403"/>
    </source>
</evidence>
<evidence type="ECO:0000256" key="9">
    <source>
        <dbReference type="ARBA" id="ARBA00023204"/>
    </source>
</evidence>
<keyword evidence="3" id="KW-0004">4Fe-4S</keyword>
<keyword evidence="6" id="KW-0378">Hydrolase</keyword>
<keyword evidence="4" id="KW-0479">Metal-binding</keyword>
<comment type="caution">
    <text evidence="12">The sequence shown here is derived from an EMBL/GenBank/DDBJ whole genome shotgun (WGS) entry which is preliminary data.</text>
</comment>
<name>A0ABU9S2E8_9BURK</name>
<evidence type="ECO:0000259" key="11">
    <source>
        <dbReference type="SMART" id="SM00986"/>
    </source>
</evidence>
<proteinExistence type="inferred from homology"/>
<feature type="domain" description="Uracil-DNA glycosylase-like" evidence="11">
    <location>
        <begin position="52"/>
        <end position="212"/>
    </location>
</feature>
<keyword evidence="7" id="KW-0408">Iron</keyword>
<protein>
    <recommendedName>
        <fullName evidence="2">Type-4 uracil-DNA glycosylase</fullName>
    </recommendedName>
</protein>
<comment type="similarity">
    <text evidence="1">Belongs to the uracil-DNA glycosylase (UDG) superfamily. Type 4 (UDGa) family.</text>
</comment>
<reference evidence="12 13" key="1">
    <citation type="submission" date="2024-01" db="EMBL/GenBank/DDBJ databases">
        <title>The diversity of rhizobia nodulating Mimosa spp. in eleven states of Brazil covering several biomes is determined by host plant, location, and edaphic factors.</title>
        <authorList>
            <person name="Rouws L."/>
            <person name="Barauna A."/>
            <person name="Beukes C."/>
            <person name="De Faria S.M."/>
            <person name="Gross E."/>
            <person name="Dos Reis Junior F.B."/>
            <person name="Simon M."/>
            <person name="Maluk M."/>
            <person name="Odee D.W."/>
            <person name="Kenicer G."/>
            <person name="Young J.P.W."/>
            <person name="Reis V.M."/>
            <person name="Zilli J."/>
            <person name="James E.K."/>
        </authorList>
    </citation>
    <scope>NUCLEOTIDE SEQUENCE [LARGE SCALE GENOMIC DNA]</scope>
    <source>
        <strain evidence="12 13">JPY167</strain>
    </source>
</reference>
<dbReference type="Proteomes" id="UP001489897">
    <property type="component" value="Unassembled WGS sequence"/>
</dbReference>
<evidence type="ECO:0000256" key="8">
    <source>
        <dbReference type="ARBA" id="ARBA00023014"/>
    </source>
</evidence>
<dbReference type="PANTHER" id="PTHR33693">
    <property type="entry name" value="TYPE-5 URACIL-DNA GLYCOSYLASE"/>
    <property type="match status" value="1"/>
</dbReference>
<dbReference type="Gene3D" id="3.40.470.10">
    <property type="entry name" value="Uracil-DNA glycosylase-like domain"/>
    <property type="match status" value="1"/>
</dbReference>
<dbReference type="EMBL" id="JAYMRV010000013">
    <property type="protein sequence ID" value="MEM5425976.1"/>
    <property type="molecule type" value="Genomic_DNA"/>
</dbReference>
<keyword evidence="8" id="KW-0411">Iron-sulfur</keyword>
<evidence type="ECO:0000256" key="4">
    <source>
        <dbReference type="ARBA" id="ARBA00022723"/>
    </source>
</evidence>
<dbReference type="InterPro" id="IPR051536">
    <property type="entry name" value="UDG_Type-4/5"/>
</dbReference>
<dbReference type="NCBIfam" id="TIGR00758">
    <property type="entry name" value="UDG_fam4"/>
    <property type="match status" value="1"/>
</dbReference>
<dbReference type="CDD" id="cd10030">
    <property type="entry name" value="UDG-F4_TTUDGA_SPO1dp_like"/>
    <property type="match status" value="1"/>
</dbReference>
<dbReference type="InterPro" id="IPR005122">
    <property type="entry name" value="Uracil-DNA_glycosylase-like"/>
</dbReference>
<keyword evidence="13" id="KW-1185">Reference proteome</keyword>
<dbReference type="SUPFAM" id="SSF52141">
    <property type="entry name" value="Uracil-DNA glycosylase-like"/>
    <property type="match status" value="1"/>
</dbReference>
<keyword evidence="5" id="KW-0227">DNA damage</keyword>
<evidence type="ECO:0000256" key="6">
    <source>
        <dbReference type="ARBA" id="ARBA00022801"/>
    </source>
</evidence>
<dbReference type="PANTHER" id="PTHR33693:SF9">
    <property type="entry name" value="TYPE-4 URACIL-DNA GLYCOSYLASE"/>
    <property type="match status" value="1"/>
</dbReference>
<keyword evidence="9" id="KW-0234">DNA repair</keyword>
<sequence>MTSRTPHGHRDRDESHPARRTVSPQADPHQEPDSLEACRRCTLWKDATHGVPGAGNARATLMLVGEQPGDSEDRAGLPFVGPAGALLDTALEEAGIERKAVYVTNAVKHFKWELRGKRRLHKTPAQREVEACAYWLERELAQIRPKVVVALGATALRAILRDPNARLKAYMEHAGRIGDLVIVATWHPSYALRAPNVEARDKARAQIVEALRLADALAGKR</sequence>
<evidence type="ECO:0000256" key="1">
    <source>
        <dbReference type="ARBA" id="ARBA00006521"/>
    </source>
</evidence>
<evidence type="ECO:0000256" key="3">
    <source>
        <dbReference type="ARBA" id="ARBA00022485"/>
    </source>
</evidence>